<feature type="transmembrane region" description="Helical" evidence="1">
    <location>
        <begin position="108"/>
        <end position="133"/>
    </location>
</feature>
<name>A0A0M8MNS9_9MICO</name>
<keyword evidence="1" id="KW-0812">Transmembrane</keyword>
<accession>A0A0M8MNS9</accession>
<dbReference type="AlphaFoldDB" id="A0A0M8MNS9"/>
<keyword evidence="1" id="KW-1133">Transmembrane helix</keyword>
<dbReference type="PATRIC" id="fig|84292.3.peg.2074"/>
<comment type="caution">
    <text evidence="2">The sequence shown here is derived from an EMBL/GenBank/DDBJ whole genome shotgun (WGS) entry which is preliminary data.</text>
</comment>
<protein>
    <submittedName>
        <fullName evidence="2">Uncharacterized protein</fullName>
    </submittedName>
</protein>
<keyword evidence="3" id="KW-1185">Reference proteome</keyword>
<keyword evidence="1" id="KW-0472">Membrane</keyword>
<evidence type="ECO:0000313" key="2">
    <source>
        <dbReference type="EMBL" id="KOS10571.1"/>
    </source>
</evidence>
<feature type="transmembrane region" description="Helical" evidence="1">
    <location>
        <begin position="145"/>
        <end position="167"/>
    </location>
</feature>
<reference evidence="2" key="1">
    <citation type="submission" date="2015-04" db="EMBL/GenBank/DDBJ databases">
        <title>Complete genome sequence of Microbacterium chocolatum SIT 101, a bacterium enantioselectively hydrolyzing mesomeric diesters.</title>
        <authorList>
            <person name="Li X."/>
            <person name="Xu Y."/>
        </authorList>
    </citation>
    <scope>NUCLEOTIDE SEQUENCE [LARGE SCALE GENOMIC DNA]</scope>
    <source>
        <strain evidence="2">SIT 101</strain>
    </source>
</reference>
<feature type="transmembrane region" description="Helical" evidence="1">
    <location>
        <begin position="34"/>
        <end position="54"/>
    </location>
</feature>
<dbReference type="Proteomes" id="UP000037737">
    <property type="component" value="Unassembled WGS sequence"/>
</dbReference>
<dbReference type="EMBL" id="LAVO01000010">
    <property type="protein sequence ID" value="KOS10571.1"/>
    <property type="molecule type" value="Genomic_DNA"/>
</dbReference>
<gene>
    <name evidence="2" type="ORF">XI38_10185</name>
</gene>
<dbReference type="OrthoDB" id="5114831at2"/>
<evidence type="ECO:0000313" key="3">
    <source>
        <dbReference type="Proteomes" id="UP000037737"/>
    </source>
</evidence>
<organism evidence="2 3">
    <name type="scientific">Microbacterium aurantiacum</name>
    <dbReference type="NCBI Taxonomy" id="162393"/>
    <lineage>
        <taxon>Bacteria</taxon>
        <taxon>Bacillati</taxon>
        <taxon>Actinomycetota</taxon>
        <taxon>Actinomycetes</taxon>
        <taxon>Micrococcales</taxon>
        <taxon>Microbacteriaceae</taxon>
        <taxon>Microbacterium</taxon>
    </lineage>
</organism>
<evidence type="ECO:0000256" key="1">
    <source>
        <dbReference type="SAM" id="Phobius"/>
    </source>
</evidence>
<feature type="transmembrane region" description="Helical" evidence="1">
    <location>
        <begin position="179"/>
        <end position="203"/>
    </location>
</feature>
<feature type="transmembrane region" description="Helical" evidence="1">
    <location>
        <begin position="66"/>
        <end position="88"/>
    </location>
</feature>
<feature type="transmembrane region" description="Helical" evidence="1">
    <location>
        <begin position="7"/>
        <end position="28"/>
    </location>
</feature>
<sequence>MRQRRRTFMIGGMGLVLCGVLGMLQYAAPGLGPVVGILVDLVFAAAVLLFAIGSSRAASVVARRPLGVAALTVVAVWPLAIRAVQPLLPIMDAATFDAGLDAYRGAETILTAVFFTNLLVSLVAGLLASVQIARAAVVPAPWNWAPLWAFAVSVVAAVIPQLLFAAAGSSGAQALAEAAILLGAIGFLARTLGLGILALVLAARFRSDSVDVYRSA</sequence>
<proteinExistence type="predicted"/>
<dbReference type="KEGG" id="mcw:A8L33_00720"/>